<proteinExistence type="predicted"/>
<name>A0A934X564_9MICO</name>
<protein>
    <submittedName>
        <fullName evidence="3">Maleylpyruvate isomerase family mycothiol-dependent enzyme</fullName>
    </submittedName>
</protein>
<dbReference type="AlphaFoldDB" id="A0A934X564"/>
<dbReference type="GO" id="GO:0016853">
    <property type="term" value="F:isomerase activity"/>
    <property type="evidence" value="ECO:0007669"/>
    <property type="project" value="UniProtKB-KW"/>
</dbReference>
<organism evidence="3 4">
    <name type="scientific">Candidatus Phosphoribacter hodrii</name>
    <dbReference type="NCBI Taxonomy" id="2953743"/>
    <lineage>
        <taxon>Bacteria</taxon>
        <taxon>Bacillati</taxon>
        <taxon>Actinomycetota</taxon>
        <taxon>Actinomycetes</taxon>
        <taxon>Micrococcales</taxon>
        <taxon>Dermatophilaceae</taxon>
        <taxon>Candidatus Phosphoribacter</taxon>
    </lineage>
</organism>
<gene>
    <name evidence="3" type="ORF">IPF40_06240</name>
</gene>
<dbReference type="Pfam" id="PF07398">
    <property type="entry name" value="MDMPI_C"/>
    <property type="match status" value="1"/>
</dbReference>
<sequence>MTTRLPFASYLDHLRIESEAFAVALTDVPDDRQVPTCPDWTALDLAHHLTEVQSFWAAVVSGPLLTDEAAEDVAKPAPAASVPAQLKDLRAASARLAAALATTPADTPAWTWSTEQTVGFTFRRQAHEALVHRLDAQLTAGLRTPVDPTLATDGVDEALRVMFGGCPPWGQITPVAGPTVRLVTSDTGASWLISPARFTGTDPDGTAYDDPDIVVAESDSGGEVAATITGTAEDLLCWLWKRPTVGTLSHTGDESALAAVSQVVAQPIN</sequence>
<dbReference type="EMBL" id="JADIXZ010000004">
    <property type="protein sequence ID" value="MBK6300655.1"/>
    <property type="molecule type" value="Genomic_DNA"/>
</dbReference>
<dbReference type="SUPFAM" id="SSF109854">
    <property type="entry name" value="DinB/YfiT-like putative metalloenzymes"/>
    <property type="match status" value="1"/>
</dbReference>
<reference evidence="3 4" key="1">
    <citation type="submission" date="2020-10" db="EMBL/GenBank/DDBJ databases">
        <title>Connecting structure to function with the recovery of over 1000 high-quality activated sludge metagenome-assembled genomes encoding full-length rRNA genes using long-read sequencing.</title>
        <authorList>
            <person name="Singleton C.M."/>
            <person name="Petriglieri F."/>
            <person name="Kristensen J.M."/>
            <person name="Kirkegaard R.H."/>
            <person name="Michaelsen T.Y."/>
            <person name="Andersen M.H."/>
            <person name="Karst S.M."/>
            <person name="Dueholm M.S."/>
            <person name="Nielsen P.H."/>
            <person name="Albertsen M."/>
        </authorList>
    </citation>
    <scope>NUCLEOTIDE SEQUENCE [LARGE SCALE GENOMIC DNA]</scope>
    <source>
        <strain evidence="3">AalE_18-Q3-R2-46_BAT3C.188</strain>
    </source>
</reference>
<dbReference type="Pfam" id="PF11716">
    <property type="entry name" value="MDMPI_N"/>
    <property type="match status" value="1"/>
</dbReference>
<evidence type="ECO:0000313" key="3">
    <source>
        <dbReference type="EMBL" id="MBK6300655.1"/>
    </source>
</evidence>
<dbReference type="PANTHER" id="PTHR40758">
    <property type="entry name" value="CONSERVED PROTEIN"/>
    <property type="match status" value="1"/>
</dbReference>
<dbReference type="InterPro" id="IPR017517">
    <property type="entry name" value="Maleyloyr_isom"/>
</dbReference>
<dbReference type="Proteomes" id="UP000718281">
    <property type="component" value="Unassembled WGS sequence"/>
</dbReference>
<dbReference type="GO" id="GO:0005886">
    <property type="term" value="C:plasma membrane"/>
    <property type="evidence" value="ECO:0007669"/>
    <property type="project" value="TreeGrafter"/>
</dbReference>
<dbReference type="NCBIfam" id="TIGR03083">
    <property type="entry name" value="maleylpyruvate isomerase family mycothiol-dependent enzyme"/>
    <property type="match status" value="1"/>
</dbReference>
<dbReference type="PANTHER" id="PTHR40758:SF1">
    <property type="entry name" value="CONSERVED PROTEIN"/>
    <property type="match status" value="1"/>
</dbReference>
<evidence type="ECO:0000259" key="2">
    <source>
        <dbReference type="Pfam" id="PF11716"/>
    </source>
</evidence>
<evidence type="ECO:0000313" key="4">
    <source>
        <dbReference type="Proteomes" id="UP000718281"/>
    </source>
</evidence>
<dbReference type="GO" id="GO:0046872">
    <property type="term" value="F:metal ion binding"/>
    <property type="evidence" value="ECO:0007669"/>
    <property type="project" value="InterPro"/>
</dbReference>
<dbReference type="InterPro" id="IPR010872">
    <property type="entry name" value="MDMPI_C-term_domain"/>
</dbReference>
<feature type="domain" description="MDMPI C-terminal" evidence="1">
    <location>
        <begin position="150"/>
        <end position="258"/>
    </location>
</feature>
<dbReference type="InterPro" id="IPR034660">
    <property type="entry name" value="DinB/YfiT-like"/>
</dbReference>
<dbReference type="Gene3D" id="1.20.120.450">
    <property type="entry name" value="dinb family like domain"/>
    <property type="match status" value="1"/>
</dbReference>
<comment type="caution">
    <text evidence="3">The sequence shown here is derived from an EMBL/GenBank/DDBJ whole genome shotgun (WGS) entry which is preliminary data.</text>
</comment>
<evidence type="ECO:0000259" key="1">
    <source>
        <dbReference type="Pfam" id="PF07398"/>
    </source>
</evidence>
<accession>A0A934X564</accession>
<keyword evidence="3" id="KW-0413">Isomerase</keyword>
<feature type="domain" description="Mycothiol-dependent maleylpyruvate isomerase metal-binding" evidence="2">
    <location>
        <begin position="14"/>
        <end position="137"/>
    </location>
</feature>
<dbReference type="InterPro" id="IPR024344">
    <property type="entry name" value="MDMPI_metal-binding"/>
</dbReference>